<name>A0A5E4E1I6_PRUDU</name>
<protein>
    <submittedName>
        <fullName evidence="2">PREDICTED: DUF4050</fullName>
    </submittedName>
</protein>
<feature type="domain" description="Gag1-like clamp" evidence="1">
    <location>
        <begin position="137"/>
        <end position="176"/>
    </location>
</feature>
<sequence>MDAPDSRPKSKSKSKSKLLNLLRPLVFFVVTHKFITPTQNASLHTAPTTVTDFIVPEAQCFRRLWLFSLGRMETNGSNSNFQEKQPSDASNIVGREKRTEKEVFINHAEIAWHERRREWVGDESEKLRRAPREPIMSWTTTYEDLLLSTEPFQESIPLAEMVDFLVDIWHEEGLYD</sequence>
<accession>A0A5E4E1I6</accession>
<evidence type="ECO:0000259" key="1">
    <source>
        <dbReference type="Pfam" id="PF13259"/>
    </source>
</evidence>
<gene>
    <name evidence="2" type="ORF">ALMOND_2B005344</name>
</gene>
<dbReference type="FunCoup" id="A0A5E4E1I6">
    <property type="interactions" value="49"/>
</dbReference>
<dbReference type="PANTHER" id="PTHR33373:SF23">
    <property type="entry name" value="DUF4050 DOMAIN-CONTAINING PROTEIN"/>
    <property type="match status" value="1"/>
</dbReference>
<evidence type="ECO:0000313" key="3">
    <source>
        <dbReference type="Proteomes" id="UP000327085"/>
    </source>
</evidence>
<dbReference type="InterPro" id="IPR025124">
    <property type="entry name" value="Gag1-like_clamp"/>
</dbReference>
<dbReference type="AlphaFoldDB" id="A0A5E4E1I6"/>
<dbReference type="Gramene" id="VVA09445">
    <property type="protein sequence ID" value="VVA09445"/>
    <property type="gene ID" value="Prudul26B005344"/>
</dbReference>
<dbReference type="PANTHER" id="PTHR33373">
    <property type="entry name" value="OS07G0479600 PROTEIN"/>
    <property type="match status" value="1"/>
</dbReference>
<dbReference type="Pfam" id="PF13259">
    <property type="entry name" value="clamp_Gag1-like"/>
    <property type="match status" value="2"/>
</dbReference>
<dbReference type="Proteomes" id="UP000327085">
    <property type="component" value="Chromosome 7"/>
</dbReference>
<organism evidence="2 3">
    <name type="scientific">Prunus dulcis</name>
    <name type="common">Almond</name>
    <name type="synonym">Amygdalus dulcis</name>
    <dbReference type="NCBI Taxonomy" id="3755"/>
    <lineage>
        <taxon>Eukaryota</taxon>
        <taxon>Viridiplantae</taxon>
        <taxon>Streptophyta</taxon>
        <taxon>Embryophyta</taxon>
        <taxon>Tracheophyta</taxon>
        <taxon>Spermatophyta</taxon>
        <taxon>Magnoliopsida</taxon>
        <taxon>eudicotyledons</taxon>
        <taxon>Gunneridae</taxon>
        <taxon>Pentapetalae</taxon>
        <taxon>rosids</taxon>
        <taxon>fabids</taxon>
        <taxon>Rosales</taxon>
        <taxon>Rosaceae</taxon>
        <taxon>Amygdaloideae</taxon>
        <taxon>Amygdaleae</taxon>
        <taxon>Prunus</taxon>
    </lineage>
</organism>
<proteinExistence type="predicted"/>
<evidence type="ECO:0000313" key="2">
    <source>
        <dbReference type="EMBL" id="VVA09445.1"/>
    </source>
</evidence>
<dbReference type="InParanoid" id="A0A5E4E1I6"/>
<reference evidence="3" key="1">
    <citation type="journal article" date="2020" name="Plant J.">
        <title>Transposons played a major role in the diversification between the closely related almond and peach genomes: results from the almond genome sequence.</title>
        <authorList>
            <person name="Alioto T."/>
            <person name="Alexiou K.G."/>
            <person name="Bardil A."/>
            <person name="Barteri F."/>
            <person name="Castanera R."/>
            <person name="Cruz F."/>
            <person name="Dhingra A."/>
            <person name="Duval H."/>
            <person name="Fernandez I Marti A."/>
            <person name="Frias L."/>
            <person name="Galan B."/>
            <person name="Garcia J.L."/>
            <person name="Howad W."/>
            <person name="Gomez-Garrido J."/>
            <person name="Gut M."/>
            <person name="Julca I."/>
            <person name="Morata J."/>
            <person name="Puigdomenech P."/>
            <person name="Ribeca P."/>
            <person name="Rubio Cabetas M.J."/>
            <person name="Vlasova A."/>
            <person name="Wirthensohn M."/>
            <person name="Garcia-Mas J."/>
            <person name="Gabaldon T."/>
            <person name="Casacuberta J.M."/>
            <person name="Arus P."/>
        </authorList>
    </citation>
    <scope>NUCLEOTIDE SEQUENCE [LARGE SCALE GENOMIC DNA]</scope>
    <source>
        <strain evidence="3">cv. Texas</strain>
    </source>
</reference>
<dbReference type="EMBL" id="CABIKO010000001">
    <property type="protein sequence ID" value="VVA09445.1"/>
    <property type="molecule type" value="Genomic_DNA"/>
</dbReference>
<feature type="domain" description="Gag1-like clamp" evidence="1">
    <location>
        <begin position="71"/>
        <end position="132"/>
    </location>
</feature>